<feature type="domain" description="Helicase ATP-binding" evidence="4">
    <location>
        <begin position="120"/>
        <end position="348"/>
    </location>
</feature>
<sequence>MSINNTFISVCDEQKVVRSLVMSLVQTKASSAAVILAAASDDAAAQRKFAVTATESSSSITKAQLSNAIWVNWEHAKIEAVKRYGDAGDSAAAHRRFGVPFWRSSWAGESMGISNLNIDGLRVMFPYDAIYPEQVQYMHYLKQALDASHGQGLIEMPTGTGKTVTIMSLVTSYQLEHPEMGKLVYCTRTVPEMNQAIRELKLVIEYRDRILAGEKPDEPPKRFLGIGLSARRNMCIHPDVAGQADRDKIDIMCREMTSNFIKKSSSSSSSSAGRCSFFEQYDELIGGVGSRYNNDIESSANGQKKKFAIPSGVYTLEDLRVAGGAEGWCPYYMTKRLLRHADVIVFNY</sequence>
<dbReference type="GO" id="GO:0016818">
    <property type="term" value="F:hydrolase activity, acting on acid anhydrides, in phosphorus-containing anhydrides"/>
    <property type="evidence" value="ECO:0007669"/>
    <property type="project" value="InterPro"/>
</dbReference>
<dbReference type="GO" id="GO:0006366">
    <property type="term" value="P:transcription by RNA polymerase II"/>
    <property type="evidence" value="ECO:0007669"/>
    <property type="project" value="TreeGrafter"/>
</dbReference>
<comment type="caution">
    <text evidence="5">The sequence shown here is derived from an EMBL/GenBank/DDBJ whole genome shotgun (WGS) entry which is preliminary data.</text>
</comment>
<keyword evidence="2" id="KW-0378">Hydrolase</keyword>
<dbReference type="Pfam" id="PF06733">
    <property type="entry name" value="DEAD_2"/>
    <property type="match status" value="1"/>
</dbReference>
<protein>
    <submittedName>
        <fullName evidence="5">General transcription and DNA repair factor IIH helicase subunit XPD</fullName>
    </submittedName>
</protein>
<dbReference type="EMBL" id="JABANM010013089">
    <property type="protein sequence ID" value="KAF4734905.1"/>
    <property type="molecule type" value="Genomic_DNA"/>
</dbReference>
<organism evidence="5 6">
    <name type="scientific">Perkinsus olseni</name>
    <name type="common">Perkinsus atlanticus</name>
    <dbReference type="NCBI Taxonomy" id="32597"/>
    <lineage>
        <taxon>Eukaryota</taxon>
        <taxon>Sar</taxon>
        <taxon>Alveolata</taxon>
        <taxon>Perkinsozoa</taxon>
        <taxon>Perkinsea</taxon>
        <taxon>Perkinsida</taxon>
        <taxon>Perkinsidae</taxon>
        <taxon>Perkinsus</taxon>
    </lineage>
</organism>
<evidence type="ECO:0000256" key="2">
    <source>
        <dbReference type="ARBA" id="ARBA00022801"/>
    </source>
</evidence>
<gene>
    <name evidence="5" type="primary">ERCC2_2</name>
    <name evidence="5" type="ORF">FOZ62_018416</name>
</gene>
<dbReference type="InterPro" id="IPR014013">
    <property type="entry name" value="Helic_SF1/SF2_ATP-bd_DinG/Rad3"/>
</dbReference>
<keyword evidence="1" id="KW-0547">Nucleotide-binding</keyword>
<dbReference type="AlphaFoldDB" id="A0A7J6SQ98"/>
<dbReference type="InterPro" id="IPR027417">
    <property type="entry name" value="P-loop_NTPase"/>
</dbReference>
<evidence type="ECO:0000256" key="1">
    <source>
        <dbReference type="ARBA" id="ARBA00022741"/>
    </source>
</evidence>
<proteinExistence type="predicted"/>
<dbReference type="GO" id="GO:0005634">
    <property type="term" value="C:nucleus"/>
    <property type="evidence" value="ECO:0007669"/>
    <property type="project" value="TreeGrafter"/>
</dbReference>
<keyword evidence="3" id="KW-0067">ATP-binding</keyword>
<accession>A0A7J6SQ98</accession>
<dbReference type="Gene3D" id="3.40.50.300">
    <property type="entry name" value="P-loop containing nucleotide triphosphate hydrolases"/>
    <property type="match status" value="1"/>
</dbReference>
<dbReference type="InterPro" id="IPR045028">
    <property type="entry name" value="DinG/Rad3-like"/>
</dbReference>
<evidence type="ECO:0000259" key="4">
    <source>
        <dbReference type="PROSITE" id="PS51193"/>
    </source>
</evidence>
<dbReference type="GO" id="GO:0003684">
    <property type="term" value="F:damaged DNA binding"/>
    <property type="evidence" value="ECO:0007669"/>
    <property type="project" value="TreeGrafter"/>
</dbReference>
<dbReference type="InterPro" id="IPR006554">
    <property type="entry name" value="Helicase-like_DEXD_c2"/>
</dbReference>
<evidence type="ECO:0000256" key="3">
    <source>
        <dbReference type="ARBA" id="ARBA00022840"/>
    </source>
</evidence>
<dbReference type="GO" id="GO:0045951">
    <property type="term" value="P:positive regulation of mitotic recombination"/>
    <property type="evidence" value="ECO:0007669"/>
    <property type="project" value="TreeGrafter"/>
</dbReference>
<evidence type="ECO:0000313" key="5">
    <source>
        <dbReference type="EMBL" id="KAF4734905.1"/>
    </source>
</evidence>
<dbReference type="PANTHER" id="PTHR11472:SF1">
    <property type="entry name" value="GENERAL TRANSCRIPTION AND DNA REPAIR FACTOR IIH HELICASE SUBUNIT XPD"/>
    <property type="match status" value="1"/>
</dbReference>
<reference evidence="5 6" key="1">
    <citation type="submission" date="2020-04" db="EMBL/GenBank/DDBJ databases">
        <title>Perkinsus olseni comparative genomics.</title>
        <authorList>
            <person name="Bogema D.R."/>
        </authorList>
    </citation>
    <scope>NUCLEOTIDE SEQUENCE [LARGE SCALE GENOMIC DNA]</scope>
    <source>
        <strain evidence="5">ATCC PRA-205</strain>
    </source>
</reference>
<dbReference type="PROSITE" id="PS51193">
    <property type="entry name" value="HELICASE_ATP_BIND_2"/>
    <property type="match status" value="1"/>
</dbReference>
<name>A0A7J6SQ98_PEROL</name>
<keyword evidence="5" id="KW-0347">Helicase</keyword>
<dbReference type="SUPFAM" id="SSF52540">
    <property type="entry name" value="P-loop containing nucleoside triphosphate hydrolases"/>
    <property type="match status" value="1"/>
</dbReference>
<evidence type="ECO:0000313" key="6">
    <source>
        <dbReference type="Proteomes" id="UP000574390"/>
    </source>
</evidence>
<dbReference type="InterPro" id="IPR010614">
    <property type="entry name" value="RAD3-like_helicase_DEAD"/>
</dbReference>
<dbReference type="GO" id="GO:0003678">
    <property type="term" value="F:DNA helicase activity"/>
    <property type="evidence" value="ECO:0007669"/>
    <property type="project" value="InterPro"/>
</dbReference>
<dbReference type="Proteomes" id="UP000574390">
    <property type="component" value="Unassembled WGS sequence"/>
</dbReference>
<dbReference type="GO" id="GO:0005524">
    <property type="term" value="F:ATP binding"/>
    <property type="evidence" value="ECO:0007669"/>
    <property type="project" value="UniProtKB-KW"/>
</dbReference>
<feature type="non-terminal residue" evidence="5">
    <location>
        <position position="348"/>
    </location>
</feature>
<dbReference type="PANTHER" id="PTHR11472">
    <property type="entry name" value="DNA REPAIR DEAD HELICASE RAD3/XP-D SUBFAMILY MEMBER"/>
    <property type="match status" value="1"/>
</dbReference>
<dbReference type="SMART" id="SM00488">
    <property type="entry name" value="DEXDc2"/>
    <property type="match status" value="1"/>
</dbReference>